<protein>
    <submittedName>
        <fullName evidence="6">L27a ribosomal protein</fullName>
    </submittedName>
</protein>
<evidence type="ECO:0000313" key="6">
    <source>
        <dbReference type="EMBL" id="AFR90234.1"/>
    </source>
</evidence>
<dbReference type="FunFam" id="3.100.10.10:FF:000002">
    <property type="entry name" value="60S ribosomal protein L27a"/>
    <property type="match status" value="1"/>
</dbReference>
<accession>J9VCU3</accession>
<keyword evidence="3 4" id="KW-0687">Ribonucleoprotein</keyword>
<dbReference type="EMBL" id="JX441312">
    <property type="protein sequence ID" value="AFR90234.1"/>
    <property type="molecule type" value="Genomic_DNA"/>
</dbReference>
<sequence length="101" mass="11161">MRQFHLLRNHQHSPSVNLDKLWSIVSEETRKKAAASKDKAPVIDVTKAVRSYLVSSSFQGYFKVLGKGALPKIPVIVKAKLFSKLAEKRIKEAGGVCVLTA</sequence>
<dbReference type="GO" id="GO:0022625">
    <property type="term" value="C:cytosolic large ribosomal subunit"/>
    <property type="evidence" value="ECO:0007669"/>
    <property type="project" value="TreeGrafter"/>
</dbReference>
<dbReference type="PANTHER" id="PTHR11721">
    <property type="entry name" value="60S RIBOSOMAL PROTEIN L27A"/>
    <property type="match status" value="1"/>
</dbReference>
<evidence type="ECO:0000256" key="2">
    <source>
        <dbReference type="ARBA" id="ARBA00022980"/>
    </source>
</evidence>
<organism evidence="6">
    <name type="scientific">Sterkiella nova</name>
    <name type="common">Ciliate</name>
    <name type="synonym">Oxytricha nova</name>
    <dbReference type="NCBI Taxonomy" id="200597"/>
    <lineage>
        <taxon>Eukaryota</taxon>
        <taxon>Sar</taxon>
        <taxon>Alveolata</taxon>
        <taxon>Ciliophora</taxon>
        <taxon>Intramacronucleata</taxon>
        <taxon>Spirotrichea</taxon>
        <taxon>Stichotrichia</taxon>
        <taxon>Sporadotrichida</taxon>
        <taxon>Oxytrichidae</taxon>
        <taxon>Stylonychinae</taxon>
        <taxon>Sterkiella</taxon>
    </lineage>
</organism>
<name>J9VCU3_STENO</name>
<feature type="domain" description="Large ribosomal subunit protein uL15/eL18" evidence="5">
    <location>
        <begin position="16"/>
        <end position="98"/>
    </location>
</feature>
<evidence type="ECO:0000259" key="5">
    <source>
        <dbReference type="Pfam" id="PF00828"/>
    </source>
</evidence>
<dbReference type="PROSITE" id="PS00475">
    <property type="entry name" value="RIBOSOMAL_L15"/>
    <property type="match status" value="1"/>
</dbReference>
<reference evidence="6" key="1">
    <citation type="submission" date="2012-07" db="EMBL/GenBank/DDBJ databases">
        <title>Isolation and comparative analysis of macronuclear nanochromosomes encoding ribosomal proteins from the ciliate Oxytricha (Sterkiella) nova.</title>
        <authorList>
            <person name="Gutierrez J.C."/>
        </authorList>
    </citation>
    <scope>NUCLEOTIDE SEQUENCE</scope>
</reference>
<dbReference type="InterPro" id="IPR036227">
    <property type="entry name" value="Ribosomal_uL15/eL18_sf"/>
</dbReference>
<dbReference type="PANTHER" id="PTHR11721:SF3">
    <property type="entry name" value="LARGE RIBOSOMAL SUBUNIT PROTEIN UL15"/>
    <property type="match status" value="1"/>
</dbReference>
<dbReference type="Pfam" id="PF00828">
    <property type="entry name" value="Ribosomal_L27A"/>
    <property type="match status" value="1"/>
</dbReference>
<dbReference type="AlphaFoldDB" id="J9VCU3"/>
<evidence type="ECO:0000256" key="1">
    <source>
        <dbReference type="ARBA" id="ARBA00007320"/>
    </source>
</evidence>
<evidence type="ECO:0000256" key="4">
    <source>
        <dbReference type="RuleBase" id="RU003888"/>
    </source>
</evidence>
<dbReference type="GO" id="GO:0006412">
    <property type="term" value="P:translation"/>
    <property type="evidence" value="ECO:0007669"/>
    <property type="project" value="InterPro"/>
</dbReference>
<dbReference type="InterPro" id="IPR021131">
    <property type="entry name" value="Ribosomal_uL15/eL18"/>
</dbReference>
<proteinExistence type="inferred from homology"/>
<gene>
    <name evidence="6" type="primary">rpl27a</name>
</gene>
<keyword evidence="2 4" id="KW-0689">Ribosomal protein</keyword>
<dbReference type="SUPFAM" id="SSF52080">
    <property type="entry name" value="Ribosomal proteins L15p and L18e"/>
    <property type="match status" value="1"/>
</dbReference>
<dbReference type="Gene3D" id="3.100.10.10">
    <property type="match status" value="1"/>
</dbReference>
<evidence type="ECO:0000256" key="3">
    <source>
        <dbReference type="ARBA" id="ARBA00023274"/>
    </source>
</evidence>
<dbReference type="InterPro" id="IPR001196">
    <property type="entry name" value="Ribosomal_uL15_CS"/>
</dbReference>
<dbReference type="GO" id="GO:0003735">
    <property type="term" value="F:structural constituent of ribosome"/>
    <property type="evidence" value="ECO:0007669"/>
    <property type="project" value="InterPro"/>
</dbReference>
<comment type="similarity">
    <text evidence="1 4">Belongs to the universal ribosomal protein uL15 family.</text>
</comment>